<dbReference type="AlphaFoldDB" id="A0A2H3BP57"/>
<dbReference type="EMBL" id="KZ293421">
    <property type="protein sequence ID" value="PBK72649.1"/>
    <property type="molecule type" value="Genomic_DNA"/>
</dbReference>
<reference evidence="2" key="1">
    <citation type="journal article" date="2017" name="Nat. Ecol. Evol.">
        <title>Genome expansion and lineage-specific genetic innovations in the forest pathogenic fungi Armillaria.</title>
        <authorList>
            <person name="Sipos G."/>
            <person name="Prasanna A.N."/>
            <person name="Walter M.C."/>
            <person name="O'Connor E."/>
            <person name="Balint B."/>
            <person name="Krizsan K."/>
            <person name="Kiss B."/>
            <person name="Hess J."/>
            <person name="Varga T."/>
            <person name="Slot J."/>
            <person name="Riley R."/>
            <person name="Boka B."/>
            <person name="Rigling D."/>
            <person name="Barry K."/>
            <person name="Lee J."/>
            <person name="Mihaltcheva S."/>
            <person name="LaButti K."/>
            <person name="Lipzen A."/>
            <person name="Waldron R."/>
            <person name="Moloney N.M."/>
            <person name="Sperisen C."/>
            <person name="Kredics L."/>
            <person name="Vagvoelgyi C."/>
            <person name="Patrignani A."/>
            <person name="Fitzpatrick D."/>
            <person name="Nagy I."/>
            <person name="Doyle S."/>
            <person name="Anderson J.B."/>
            <person name="Grigoriev I.V."/>
            <person name="Gueldener U."/>
            <person name="Muensterkoetter M."/>
            <person name="Nagy L.G."/>
        </authorList>
    </citation>
    <scope>NUCLEOTIDE SEQUENCE [LARGE SCALE GENOMIC DNA]</scope>
    <source>
        <strain evidence="2">28-4</strain>
    </source>
</reference>
<sequence length="188" mass="21173">MKRYFPHRTRLSQRSIFHNWDMESSNFAYCAFLSPRGRGLLPCCLHKDELQLATPACLEENTFSFSTPSTAYFWAGKGGITPSKVLYKSLSGGVVSIWNRMNSIPVLGLHTTWLTPTPMKLGLYLREHIHPERMEDGRAAGNSTSKEGLPGGGEAIISLRLNAQFAHLLFILFNSRTRKLRIRSDSTN</sequence>
<organism evidence="1 2">
    <name type="scientific">Armillaria solidipes</name>
    <dbReference type="NCBI Taxonomy" id="1076256"/>
    <lineage>
        <taxon>Eukaryota</taxon>
        <taxon>Fungi</taxon>
        <taxon>Dikarya</taxon>
        <taxon>Basidiomycota</taxon>
        <taxon>Agaricomycotina</taxon>
        <taxon>Agaricomycetes</taxon>
        <taxon>Agaricomycetidae</taxon>
        <taxon>Agaricales</taxon>
        <taxon>Marasmiineae</taxon>
        <taxon>Physalacriaceae</taxon>
        <taxon>Armillaria</taxon>
    </lineage>
</organism>
<accession>A0A2H3BP57</accession>
<evidence type="ECO:0000313" key="1">
    <source>
        <dbReference type="EMBL" id="PBK72649.1"/>
    </source>
</evidence>
<keyword evidence="2" id="KW-1185">Reference proteome</keyword>
<evidence type="ECO:0000313" key="2">
    <source>
        <dbReference type="Proteomes" id="UP000218334"/>
    </source>
</evidence>
<proteinExistence type="predicted"/>
<gene>
    <name evidence="1" type="ORF">ARMSODRAFT_693182</name>
</gene>
<dbReference type="Proteomes" id="UP000218334">
    <property type="component" value="Unassembled WGS sequence"/>
</dbReference>
<protein>
    <submittedName>
        <fullName evidence="1">Uncharacterized protein</fullName>
    </submittedName>
</protein>
<name>A0A2H3BP57_9AGAR</name>